<feature type="region of interest" description="Disordered" evidence="1">
    <location>
        <begin position="43"/>
        <end position="81"/>
    </location>
</feature>
<evidence type="ECO:0000256" key="1">
    <source>
        <dbReference type="SAM" id="MobiDB-lite"/>
    </source>
</evidence>
<accession>A0A0F9YL02</accession>
<comment type="caution">
    <text evidence="2">The sequence shown here is derived from an EMBL/GenBank/DDBJ whole genome shotgun (WGS) entry which is preliminary data.</text>
</comment>
<evidence type="ECO:0000313" key="2">
    <source>
        <dbReference type="EMBL" id="KKP31913.1"/>
    </source>
</evidence>
<dbReference type="AlphaFoldDB" id="A0A0F9YL02"/>
<feature type="compositionally biased region" description="Polar residues" evidence="1">
    <location>
        <begin position="48"/>
        <end position="58"/>
    </location>
</feature>
<proteinExistence type="predicted"/>
<gene>
    <name evidence="2" type="ORF">UR21_C0004G0049</name>
</gene>
<protein>
    <submittedName>
        <fullName evidence="2">Uncharacterized protein</fullName>
    </submittedName>
</protein>
<reference evidence="2 3" key="1">
    <citation type="journal article" date="2015" name="Nature">
        <title>rRNA introns, odd ribosomes, and small enigmatic genomes across a large radiation of phyla.</title>
        <authorList>
            <person name="Brown C.T."/>
            <person name="Hug L.A."/>
            <person name="Thomas B.C."/>
            <person name="Sharon I."/>
            <person name="Castelle C.J."/>
            <person name="Singh A."/>
            <person name="Wilkins M.J."/>
            <person name="Williams K.H."/>
            <person name="Banfield J.F."/>
        </authorList>
    </citation>
    <scope>NUCLEOTIDE SEQUENCE [LARGE SCALE GENOMIC DNA]</scope>
</reference>
<evidence type="ECO:0000313" key="3">
    <source>
        <dbReference type="Proteomes" id="UP000034803"/>
    </source>
</evidence>
<dbReference type="Proteomes" id="UP000034803">
    <property type="component" value="Unassembled WGS sequence"/>
</dbReference>
<feature type="compositionally biased region" description="Polar residues" evidence="1">
    <location>
        <begin position="67"/>
        <end position="81"/>
    </location>
</feature>
<organism evidence="2 3">
    <name type="scientific">Candidatus Woesebacteria bacterium GW2011_GWC2_31_9</name>
    <dbReference type="NCBI Taxonomy" id="1618586"/>
    <lineage>
        <taxon>Bacteria</taxon>
        <taxon>Candidatus Woeseibacteriota</taxon>
    </lineage>
</organism>
<sequence>MLIIDDSEIYSSSYEKGVVLMSPESAEKSKIIKEIPTDRLVGPVKQPTIGTKLNNGHTPLQPVQKMTIDSNSEASHSVESL</sequence>
<dbReference type="EMBL" id="LBOI01000004">
    <property type="protein sequence ID" value="KKP31913.1"/>
    <property type="molecule type" value="Genomic_DNA"/>
</dbReference>
<name>A0A0F9YL02_9BACT</name>